<dbReference type="AlphaFoldDB" id="A0A4S2MVX4"/>
<dbReference type="InterPro" id="IPR036465">
    <property type="entry name" value="vWFA_dom_sf"/>
</dbReference>
<dbReference type="Proteomes" id="UP000298138">
    <property type="component" value="Unassembled WGS sequence"/>
</dbReference>
<evidence type="ECO:0000313" key="2">
    <source>
        <dbReference type="EMBL" id="TGZ80737.1"/>
    </source>
</evidence>
<accession>A0A4S2MVX4</accession>
<dbReference type="EMBL" id="ML220123">
    <property type="protein sequence ID" value="TGZ80737.1"/>
    <property type="molecule type" value="Genomic_DNA"/>
</dbReference>
<evidence type="ECO:0000313" key="3">
    <source>
        <dbReference type="Proteomes" id="UP000298138"/>
    </source>
</evidence>
<keyword evidence="1" id="KW-0175">Coiled coil</keyword>
<gene>
    <name evidence="2" type="ORF">EX30DRAFT_341371</name>
</gene>
<dbReference type="SUPFAM" id="SSF53300">
    <property type="entry name" value="vWA-like"/>
    <property type="match status" value="1"/>
</dbReference>
<keyword evidence="3" id="KW-1185">Reference proteome</keyword>
<evidence type="ECO:0000256" key="1">
    <source>
        <dbReference type="SAM" id="Coils"/>
    </source>
</evidence>
<name>A0A4S2MVX4_9PEZI</name>
<organism evidence="2 3">
    <name type="scientific">Ascodesmis nigricans</name>
    <dbReference type="NCBI Taxonomy" id="341454"/>
    <lineage>
        <taxon>Eukaryota</taxon>
        <taxon>Fungi</taxon>
        <taxon>Dikarya</taxon>
        <taxon>Ascomycota</taxon>
        <taxon>Pezizomycotina</taxon>
        <taxon>Pezizomycetes</taxon>
        <taxon>Pezizales</taxon>
        <taxon>Ascodesmidaceae</taxon>
        <taxon>Ascodesmis</taxon>
    </lineage>
</organism>
<dbReference type="InParanoid" id="A0A4S2MVX4"/>
<dbReference type="PANTHER" id="PTHR34706">
    <property type="entry name" value="SLR1338 PROTEIN"/>
    <property type="match status" value="1"/>
</dbReference>
<evidence type="ECO:0008006" key="4">
    <source>
        <dbReference type="Google" id="ProtNLM"/>
    </source>
</evidence>
<dbReference type="OrthoDB" id="2142040at2759"/>
<dbReference type="STRING" id="341454.A0A4S2MVX4"/>
<reference evidence="2 3" key="1">
    <citation type="submission" date="2019-04" db="EMBL/GenBank/DDBJ databases">
        <title>Comparative genomics and transcriptomics to analyze fruiting body development in filamentous ascomycetes.</title>
        <authorList>
            <consortium name="DOE Joint Genome Institute"/>
            <person name="Lutkenhaus R."/>
            <person name="Traeger S."/>
            <person name="Breuer J."/>
            <person name="Kuo A."/>
            <person name="Lipzen A."/>
            <person name="Pangilinan J."/>
            <person name="Dilworth D."/>
            <person name="Sandor L."/>
            <person name="Poggeler S."/>
            <person name="Barry K."/>
            <person name="Grigoriev I.V."/>
            <person name="Nowrousian M."/>
        </authorList>
    </citation>
    <scope>NUCLEOTIDE SEQUENCE [LARGE SCALE GENOMIC DNA]</scope>
    <source>
        <strain evidence="2 3">CBS 389.68</strain>
    </source>
</reference>
<feature type="coiled-coil region" evidence="1">
    <location>
        <begin position="301"/>
        <end position="328"/>
    </location>
</feature>
<proteinExistence type="predicted"/>
<dbReference type="PANTHER" id="PTHR34706:SF3">
    <property type="entry name" value="ANKYRIN REPEAT PROTEIN (AFU_ORTHOLOGUE AFUA_7G06200)"/>
    <property type="match status" value="1"/>
</dbReference>
<protein>
    <recommendedName>
        <fullName evidence="4">VWFA domain-containing protein</fullName>
    </recommendedName>
</protein>
<sequence length="343" mass="39144">MASFSIRRYLGLDGSDGIIKHNNLKHPIPDDLLDRLDKDLNDLITHIVGAKKSDKKAAEIQEPKTAAEFTQHLENFVAENNLDEFYPPGDPVIAEIAKKAEELINSPDGVLNSPKEVKERAQHALYRVVLYCDDSWSMIKTKTERRHETQANFCKLVADYILPLNVQGGLSLRWINDSPAHDGLTNSDEIAQIVKAANYVHYTPIGKGLKNHVLTPLWTNYLKTQRANGKRPRPLLVIIITDGWPYEESKTYFKEVILQQIKELEAEGFRSRVIKYQMNQIGNEAESEDFIRDLLDTPEIKKNMRCTSERLESKLSELQENKAGLQEWFHKLLTPPQKKASSS</sequence>